<dbReference type="Pfam" id="PF02358">
    <property type="entry name" value="Trehalose_PPase"/>
    <property type="match status" value="1"/>
</dbReference>
<dbReference type="PANTHER" id="PTHR43768">
    <property type="entry name" value="TREHALOSE 6-PHOSPHATE PHOSPHATASE"/>
    <property type="match status" value="1"/>
</dbReference>
<dbReference type="UniPathway" id="UPA00299"/>
<proteinExistence type="inferred from homology"/>
<dbReference type="InterPro" id="IPR044651">
    <property type="entry name" value="OTSB-like"/>
</dbReference>
<comment type="cofactor">
    <cofactor evidence="3">
        <name>Mg(2+)</name>
        <dbReference type="ChEBI" id="CHEBI:18420"/>
    </cofactor>
</comment>
<dbReference type="GO" id="GO:0005992">
    <property type="term" value="P:trehalose biosynthetic process"/>
    <property type="evidence" value="ECO:0007669"/>
    <property type="project" value="UniProtKB-UniPathway"/>
</dbReference>
<dbReference type="Proteomes" id="UP000239187">
    <property type="component" value="Chromosome"/>
</dbReference>
<dbReference type="EMBL" id="CP024915">
    <property type="protein sequence ID" value="AUZ86616.1"/>
    <property type="molecule type" value="Genomic_DNA"/>
</dbReference>
<comment type="similarity">
    <text evidence="3">Belongs to the trehalose phosphatase family.</text>
</comment>
<evidence type="ECO:0000313" key="5">
    <source>
        <dbReference type="Proteomes" id="UP000239187"/>
    </source>
</evidence>
<reference evidence="4 5" key="1">
    <citation type="submission" date="2017-11" db="EMBL/GenBank/DDBJ databases">
        <title>Draft genome of Arthrobacter agilis strain UMCV2, a plant growth-promoting rhizobacterium and biocontrol capacity of phytopathogenic fungi.</title>
        <authorList>
            <person name="Martinez-Camara R."/>
            <person name="Santoyo G."/>
            <person name="Moreno-Hagelsieb G."/>
            <person name="Valencia-Cantero E."/>
        </authorList>
    </citation>
    <scope>NUCLEOTIDE SEQUENCE [LARGE SCALE GENOMIC DNA]</scope>
    <source>
        <strain evidence="4 5">UMCV2</strain>
    </source>
</reference>
<evidence type="ECO:0000256" key="1">
    <source>
        <dbReference type="ARBA" id="ARBA00022801"/>
    </source>
</evidence>
<dbReference type="InterPro" id="IPR003337">
    <property type="entry name" value="Trehalose_PPase"/>
</dbReference>
<dbReference type="SUPFAM" id="SSF56784">
    <property type="entry name" value="HAD-like"/>
    <property type="match status" value="1"/>
</dbReference>
<evidence type="ECO:0000256" key="3">
    <source>
        <dbReference type="RuleBase" id="RU361117"/>
    </source>
</evidence>
<comment type="function">
    <text evidence="2 3">Removes the phosphate from trehalose 6-phosphate to produce free trehalose.</text>
</comment>
<evidence type="ECO:0000313" key="4">
    <source>
        <dbReference type="EMBL" id="AUZ86616.1"/>
    </source>
</evidence>
<dbReference type="PANTHER" id="PTHR43768:SF3">
    <property type="entry name" value="TREHALOSE 6-PHOSPHATE PHOSPHATASE"/>
    <property type="match status" value="1"/>
</dbReference>
<dbReference type="GO" id="GO:0004805">
    <property type="term" value="F:trehalose-phosphatase activity"/>
    <property type="evidence" value="ECO:0007669"/>
    <property type="project" value="UniProtKB-EC"/>
</dbReference>
<evidence type="ECO:0000256" key="2">
    <source>
        <dbReference type="ARBA" id="ARBA00024179"/>
    </source>
</evidence>
<dbReference type="RefSeq" id="WP_208740547.1">
    <property type="nucleotide sequence ID" value="NZ_CP024915.1"/>
</dbReference>
<dbReference type="Gene3D" id="3.30.70.1020">
    <property type="entry name" value="Trehalose-6-phosphate phosphatase related protein, domain 2"/>
    <property type="match status" value="1"/>
</dbReference>
<keyword evidence="3" id="KW-0460">Magnesium</keyword>
<keyword evidence="1 3" id="KW-0378">Hydrolase</keyword>
<dbReference type="NCBIfam" id="TIGR00685">
    <property type="entry name" value="T6PP"/>
    <property type="match status" value="1"/>
</dbReference>
<protein>
    <recommendedName>
        <fullName evidence="3">Trehalose 6-phosphate phosphatase</fullName>
        <ecNumber evidence="3">3.1.3.12</ecNumber>
    </recommendedName>
</protein>
<gene>
    <name evidence="4" type="primary">otsB</name>
    <name evidence="4" type="ORF">CVO76_02405</name>
</gene>
<dbReference type="GO" id="GO:0046872">
    <property type="term" value="F:metal ion binding"/>
    <property type="evidence" value="ECO:0007669"/>
    <property type="project" value="UniProtKB-KW"/>
</dbReference>
<name>A0A2L0UBK3_9MICC</name>
<organism evidence="4 5">
    <name type="scientific">Arthrobacter agilis</name>
    <dbReference type="NCBI Taxonomy" id="37921"/>
    <lineage>
        <taxon>Bacteria</taxon>
        <taxon>Bacillati</taxon>
        <taxon>Actinomycetota</taxon>
        <taxon>Actinomycetes</taxon>
        <taxon>Micrococcales</taxon>
        <taxon>Micrococcaceae</taxon>
        <taxon>Arthrobacter</taxon>
    </lineage>
</organism>
<dbReference type="AlphaFoldDB" id="A0A2L0UBK3"/>
<keyword evidence="3" id="KW-0479">Metal-binding</keyword>
<dbReference type="InterPro" id="IPR036412">
    <property type="entry name" value="HAD-like_sf"/>
</dbReference>
<dbReference type="InterPro" id="IPR023214">
    <property type="entry name" value="HAD_sf"/>
</dbReference>
<comment type="catalytic activity">
    <reaction evidence="3">
        <text>alpha,alpha-trehalose 6-phosphate + H2O = alpha,alpha-trehalose + phosphate</text>
        <dbReference type="Rhea" id="RHEA:23420"/>
        <dbReference type="ChEBI" id="CHEBI:15377"/>
        <dbReference type="ChEBI" id="CHEBI:16551"/>
        <dbReference type="ChEBI" id="CHEBI:43474"/>
        <dbReference type="ChEBI" id="CHEBI:58429"/>
        <dbReference type="EC" id="3.1.3.12"/>
    </reaction>
</comment>
<dbReference type="EC" id="3.1.3.12" evidence="3"/>
<accession>A0A2L0UBK3</accession>
<comment type="pathway">
    <text evidence="3">Glycan biosynthesis; trehalose biosynthesis.</text>
</comment>
<sequence length="268" mass="27336">MVTDAGLGAALRALSSTPHLLVALDFDGTLAPLVERAEDARALPASAAALRALAALPDTTTALISGRALDSLRIVAEPPAETMLIGSHGAETWTGPDGAPLALTPEQQELLRRAVDVVERTAAGHQGTLVEYKPAGVVLHTRTAADDVADAAVGAARTGLAELGELSITDGKRVLEISVVRADKGQGLALLREATGATAVLFAGDDVTDEDAQRTLGPGDVGVRIGPGPTAASFTVDSPEDFTAVLEELVALRTADASSRGTCHTTEA</sequence>
<dbReference type="Gene3D" id="3.40.50.1000">
    <property type="entry name" value="HAD superfamily/HAD-like"/>
    <property type="match status" value="1"/>
</dbReference>